<protein>
    <submittedName>
        <fullName evidence="1">Uncharacterized protein</fullName>
    </submittedName>
</protein>
<organism evidence="1 2">
    <name type="scientific">Carex littledalei</name>
    <dbReference type="NCBI Taxonomy" id="544730"/>
    <lineage>
        <taxon>Eukaryota</taxon>
        <taxon>Viridiplantae</taxon>
        <taxon>Streptophyta</taxon>
        <taxon>Embryophyta</taxon>
        <taxon>Tracheophyta</taxon>
        <taxon>Spermatophyta</taxon>
        <taxon>Magnoliopsida</taxon>
        <taxon>Liliopsida</taxon>
        <taxon>Poales</taxon>
        <taxon>Cyperaceae</taxon>
        <taxon>Cyperoideae</taxon>
        <taxon>Cariceae</taxon>
        <taxon>Carex</taxon>
        <taxon>Carex subgen. Euthyceras</taxon>
    </lineage>
</organism>
<dbReference type="EMBL" id="SWLB01000017">
    <property type="protein sequence ID" value="KAF3327149.1"/>
    <property type="molecule type" value="Genomic_DNA"/>
</dbReference>
<gene>
    <name evidence="1" type="ORF">FCM35_KLT07267</name>
</gene>
<sequence>MQGVYRIFIFSSGKLMIRLLPPLLYPLVEKAVSLLEKWMNNRYQPSASMDCPRPAGVTVPEGSNAPSISVLV</sequence>
<proteinExistence type="predicted"/>
<reference evidence="1" key="1">
    <citation type="submission" date="2020-01" db="EMBL/GenBank/DDBJ databases">
        <title>Genome sequence of Kobresia littledalei, the first chromosome-level genome in the family Cyperaceae.</title>
        <authorList>
            <person name="Qu G."/>
        </authorList>
    </citation>
    <scope>NUCLEOTIDE SEQUENCE</scope>
    <source>
        <strain evidence="1">C.B.Clarke</strain>
        <tissue evidence="1">Leaf</tissue>
    </source>
</reference>
<keyword evidence="2" id="KW-1185">Reference proteome</keyword>
<dbReference type="AlphaFoldDB" id="A0A833VKT8"/>
<evidence type="ECO:0000313" key="2">
    <source>
        <dbReference type="Proteomes" id="UP000623129"/>
    </source>
</evidence>
<dbReference type="Proteomes" id="UP000623129">
    <property type="component" value="Unassembled WGS sequence"/>
</dbReference>
<name>A0A833VKT8_9POAL</name>
<comment type="caution">
    <text evidence="1">The sequence shown here is derived from an EMBL/GenBank/DDBJ whole genome shotgun (WGS) entry which is preliminary data.</text>
</comment>
<accession>A0A833VKT8</accession>
<evidence type="ECO:0000313" key="1">
    <source>
        <dbReference type="EMBL" id="KAF3327149.1"/>
    </source>
</evidence>